<keyword evidence="1" id="KW-0472">Membrane</keyword>
<evidence type="ECO:0000313" key="3">
    <source>
        <dbReference type="Proteomes" id="UP000024635"/>
    </source>
</evidence>
<comment type="caution">
    <text evidence="2">The sequence shown here is derived from an EMBL/GenBank/DDBJ whole genome shotgun (WGS) entry which is preliminary data.</text>
</comment>
<proteinExistence type="predicted"/>
<evidence type="ECO:0000256" key="1">
    <source>
        <dbReference type="SAM" id="Phobius"/>
    </source>
</evidence>
<reference evidence="3" key="1">
    <citation type="journal article" date="2015" name="Nat. Genet.">
        <title>The genome and transcriptome of the zoonotic hookworm Ancylostoma ceylanicum identify infection-specific gene families.</title>
        <authorList>
            <person name="Schwarz E.M."/>
            <person name="Hu Y."/>
            <person name="Antoshechkin I."/>
            <person name="Miller M.M."/>
            <person name="Sternberg P.W."/>
            <person name="Aroian R.V."/>
        </authorList>
    </citation>
    <scope>NUCLEOTIDE SEQUENCE</scope>
    <source>
        <strain evidence="3">HY135</strain>
    </source>
</reference>
<dbReference type="EMBL" id="JARK01000466">
    <property type="protein sequence ID" value="EYC36692.1"/>
    <property type="molecule type" value="Genomic_DNA"/>
</dbReference>
<evidence type="ECO:0000313" key="2">
    <source>
        <dbReference type="EMBL" id="EYC36692.1"/>
    </source>
</evidence>
<protein>
    <submittedName>
        <fullName evidence="2">Uncharacterized protein</fullName>
    </submittedName>
</protein>
<dbReference type="Proteomes" id="UP000024635">
    <property type="component" value="Unassembled WGS sequence"/>
</dbReference>
<dbReference type="AlphaFoldDB" id="A0A016WBM7"/>
<sequence length="94" mass="11248">MWSFPVLRTLLIKRQVNEILNECCYVVSRMYIFRCFFFFELLLFAKFIFAVSMYLLVAKVIKFLKKVIEHAKHEDILSFPNPISVQYSCENVIL</sequence>
<gene>
    <name evidence="2" type="primary">Acey_s0866.g2762</name>
    <name evidence="2" type="ORF">Y032_0866g2762</name>
</gene>
<organism evidence="2 3">
    <name type="scientific">Ancylostoma ceylanicum</name>
    <dbReference type="NCBI Taxonomy" id="53326"/>
    <lineage>
        <taxon>Eukaryota</taxon>
        <taxon>Metazoa</taxon>
        <taxon>Ecdysozoa</taxon>
        <taxon>Nematoda</taxon>
        <taxon>Chromadorea</taxon>
        <taxon>Rhabditida</taxon>
        <taxon>Rhabditina</taxon>
        <taxon>Rhabditomorpha</taxon>
        <taxon>Strongyloidea</taxon>
        <taxon>Ancylostomatidae</taxon>
        <taxon>Ancylostomatinae</taxon>
        <taxon>Ancylostoma</taxon>
    </lineage>
</organism>
<accession>A0A016WBM7</accession>
<keyword evidence="3" id="KW-1185">Reference proteome</keyword>
<keyword evidence="1" id="KW-0812">Transmembrane</keyword>
<feature type="transmembrane region" description="Helical" evidence="1">
    <location>
        <begin position="36"/>
        <end position="57"/>
    </location>
</feature>
<keyword evidence="1" id="KW-1133">Transmembrane helix</keyword>
<name>A0A016WBM7_9BILA</name>